<evidence type="ECO:0000313" key="7">
    <source>
        <dbReference type="EMBL" id="KAF0329065.1"/>
    </source>
</evidence>
<evidence type="ECO:0000259" key="6">
    <source>
        <dbReference type="PROSITE" id="PS51387"/>
    </source>
</evidence>
<dbReference type="Proteomes" id="UP000434172">
    <property type="component" value="Unassembled WGS sequence"/>
</dbReference>
<keyword evidence="8" id="KW-1185">Reference proteome</keyword>
<dbReference type="EMBL" id="WOWK01000014">
    <property type="protein sequence ID" value="KAF0329065.1"/>
    <property type="molecule type" value="Genomic_DNA"/>
</dbReference>
<dbReference type="PANTHER" id="PTHR42973:SF53">
    <property type="entry name" value="FAD-BINDING PCMH-TYPE DOMAIN-CONTAINING PROTEIN-RELATED"/>
    <property type="match status" value="1"/>
</dbReference>
<evidence type="ECO:0000313" key="8">
    <source>
        <dbReference type="Proteomes" id="UP000434172"/>
    </source>
</evidence>
<dbReference type="InterPro" id="IPR016169">
    <property type="entry name" value="FAD-bd_PCMH_sub2"/>
</dbReference>
<dbReference type="SUPFAM" id="SSF56176">
    <property type="entry name" value="FAD-binding/transporter-associated domain-like"/>
    <property type="match status" value="1"/>
</dbReference>
<dbReference type="PROSITE" id="PS51387">
    <property type="entry name" value="FAD_PCMH"/>
    <property type="match status" value="1"/>
</dbReference>
<dbReference type="InterPro" id="IPR016166">
    <property type="entry name" value="FAD-bd_PCMH"/>
</dbReference>
<evidence type="ECO:0000256" key="5">
    <source>
        <dbReference type="SAM" id="MobiDB-lite"/>
    </source>
</evidence>
<evidence type="ECO:0000256" key="2">
    <source>
        <dbReference type="ARBA" id="ARBA00022630"/>
    </source>
</evidence>
<name>A0A8H3ZY13_9PEZI</name>
<keyword evidence="3" id="KW-0274">FAD</keyword>
<dbReference type="OrthoDB" id="2151789at2759"/>
<feature type="compositionally biased region" description="Basic and acidic residues" evidence="5">
    <location>
        <begin position="265"/>
        <end position="274"/>
    </location>
</feature>
<dbReference type="SUPFAM" id="SSF52540">
    <property type="entry name" value="P-loop containing nucleoside triphosphate hydrolases"/>
    <property type="match status" value="1"/>
</dbReference>
<dbReference type="AlphaFoldDB" id="A0A8H3ZY13"/>
<dbReference type="GO" id="GO:0016491">
    <property type="term" value="F:oxidoreductase activity"/>
    <property type="evidence" value="ECO:0007669"/>
    <property type="project" value="UniProtKB-KW"/>
</dbReference>
<feature type="region of interest" description="Disordered" evidence="5">
    <location>
        <begin position="248"/>
        <end position="291"/>
    </location>
</feature>
<keyword evidence="2" id="KW-0285">Flavoprotein</keyword>
<dbReference type="PANTHER" id="PTHR42973">
    <property type="entry name" value="BINDING OXIDOREDUCTASE, PUTATIVE (AFU_ORTHOLOGUE AFUA_1G17690)-RELATED"/>
    <property type="match status" value="1"/>
</dbReference>
<dbReference type="Gene3D" id="3.30.465.10">
    <property type="match status" value="1"/>
</dbReference>
<feature type="compositionally biased region" description="Low complexity" evidence="5">
    <location>
        <begin position="252"/>
        <end position="263"/>
    </location>
</feature>
<evidence type="ECO:0000256" key="4">
    <source>
        <dbReference type="ARBA" id="ARBA00023002"/>
    </source>
</evidence>
<reference evidence="7 8" key="1">
    <citation type="submission" date="2019-12" db="EMBL/GenBank/DDBJ databases">
        <title>A genome sequence resource for the geographically widespread anthracnose pathogen Colletotrichum asianum.</title>
        <authorList>
            <person name="Meng Y."/>
        </authorList>
    </citation>
    <scope>NUCLEOTIDE SEQUENCE [LARGE SCALE GENOMIC DNA]</scope>
    <source>
        <strain evidence="7 8">ICMP 18580</strain>
    </source>
</reference>
<proteinExistence type="inferred from homology"/>
<feature type="domain" description="FAD-binding PCMH-type" evidence="6">
    <location>
        <begin position="591"/>
        <end position="763"/>
    </location>
</feature>
<feature type="compositionally biased region" description="Basic and acidic residues" evidence="5">
    <location>
        <begin position="67"/>
        <end position="89"/>
    </location>
</feature>
<feature type="region of interest" description="Disordered" evidence="5">
    <location>
        <begin position="62"/>
        <end position="89"/>
    </location>
</feature>
<dbReference type="InterPro" id="IPR036318">
    <property type="entry name" value="FAD-bd_PCMH-like_sf"/>
</dbReference>
<protein>
    <submittedName>
        <fullName evidence="7">FAD binding domain-containing protein</fullName>
    </submittedName>
</protein>
<gene>
    <name evidence="7" type="ORF">GQ607_003733</name>
</gene>
<organism evidence="7 8">
    <name type="scientific">Colletotrichum asianum</name>
    <dbReference type="NCBI Taxonomy" id="702518"/>
    <lineage>
        <taxon>Eukaryota</taxon>
        <taxon>Fungi</taxon>
        <taxon>Dikarya</taxon>
        <taxon>Ascomycota</taxon>
        <taxon>Pezizomycotina</taxon>
        <taxon>Sordariomycetes</taxon>
        <taxon>Hypocreomycetidae</taxon>
        <taxon>Glomerellales</taxon>
        <taxon>Glomerellaceae</taxon>
        <taxon>Colletotrichum</taxon>
        <taxon>Colletotrichum gloeosporioides species complex</taxon>
    </lineage>
</organism>
<dbReference type="InterPro" id="IPR050416">
    <property type="entry name" value="FAD-linked_Oxidoreductase"/>
</dbReference>
<evidence type="ECO:0000256" key="1">
    <source>
        <dbReference type="ARBA" id="ARBA00005466"/>
    </source>
</evidence>
<sequence length="1037" mass="115514">MDPDEVFHAFNEIVSPGFSLITGRKLNQTNNDCNSVDDAGGDMSGGKEVLNGTSEFVLQSNAGTFSNERDNRVPRNDEPLSRGTGTHDVHRTLFGPTELVYIGRNAGSWTKVAEEACVQVTAVEERAPSDEDDEEDKPSYVLRCVRACYNGQRFSFTKHSIEIGSSPQEIGNLTSEDLRVIPMRLLPPAERQDIQARVIARGKTYRRICERHHVLMQYEGPVVPLVRRTGWTWTVSPLGPHAGLEAFLNTEGHSSPHGDGSSSRQGRDLTRDDAMPDANGKQNSLEHEKTGDDHKWTDIDYLTCPPTLVAFLLDEKVWANVQVEHLTDIVWPESPFDSLGLEIGKKELIQNLTRRFKTKEQLDDIFILARRWGAIILIDEAGMFMTKRRASTPDQNAAVTAFLRLFHTYDGLLFLTNTTKDIDTAFHDRIHATIKYTELDETQRTNIWRCQLQRAVGSPEGHPPSSRWPEKAYRLLGKVETNGREIRNIVRTAEQLALGLSTELVMKHVAAAMRNFGGSDNYVESICEQLEVLEEKVGGDRGLPYDDDVELQHSIGGRSDEFKRAGLGDAVYTPDQDAYHTRNTSYWAQSAQLKPWAIVQPRNAEEVSKTVQALVATPECNFAVRSGGHTVWPGASNIQDGITIDLGLMAKTTYNHETELASLLPGGRWTDVYHEVEKNGRMVAGGRENAVGIGGLTTGGGKTFYTCRVGFACDQVVNYEVVLADGSIVQANDQEHSDLFRVLKGGGNNFGIVTRFDVLTFPSKDNWDAELVHAKESAPEVVHALTDFIGNLEAHPDAHVLAIWMYLPKADDHFIENLLMSLDGEQEAKSLSKFLAIPGQVKSKTTTVATKMDTFALPKAREHTWFTTTFKNDPRISQKAAEVFESLVKMMKGQVPDHDLSFQMVLQPLPLSFGKHSAVRGGNMFGLEHIMDDCVLLGAIDEIEAYAKSVNGDVKFRYLNYCDASQDPLGSYGEENVRKMREAAEKYDPAGFSKEECPVASRSQKRTWHEAQMRAAVTQTYRRVDAVGLHAMKHAFA</sequence>
<accession>A0A8H3ZY13</accession>
<comment type="similarity">
    <text evidence="1">Belongs to the oxygen-dependent FAD-linked oxidoreductase family.</text>
</comment>
<dbReference type="Gene3D" id="3.40.50.300">
    <property type="entry name" value="P-loop containing nucleotide triphosphate hydrolases"/>
    <property type="match status" value="1"/>
</dbReference>
<dbReference type="Pfam" id="PF01565">
    <property type="entry name" value="FAD_binding_4"/>
    <property type="match status" value="1"/>
</dbReference>
<dbReference type="GO" id="GO:0071949">
    <property type="term" value="F:FAD binding"/>
    <property type="evidence" value="ECO:0007669"/>
    <property type="project" value="InterPro"/>
</dbReference>
<dbReference type="InterPro" id="IPR027417">
    <property type="entry name" value="P-loop_NTPase"/>
</dbReference>
<evidence type="ECO:0000256" key="3">
    <source>
        <dbReference type="ARBA" id="ARBA00022827"/>
    </source>
</evidence>
<dbReference type="InterPro" id="IPR006094">
    <property type="entry name" value="Oxid_FAD_bind_N"/>
</dbReference>
<comment type="caution">
    <text evidence="7">The sequence shown here is derived from an EMBL/GenBank/DDBJ whole genome shotgun (WGS) entry which is preliminary data.</text>
</comment>
<keyword evidence="4" id="KW-0560">Oxidoreductase</keyword>